<feature type="signal peptide" evidence="1">
    <location>
        <begin position="1"/>
        <end position="18"/>
    </location>
</feature>
<dbReference type="AlphaFoldDB" id="A0A409WID1"/>
<gene>
    <name evidence="2" type="ORF">CVT25_011743</name>
</gene>
<evidence type="ECO:0000256" key="1">
    <source>
        <dbReference type="SAM" id="SignalP"/>
    </source>
</evidence>
<sequence length="438" mass="46272">MLLLPIIILAAQFSGIFSFPLQVRSKKTTSAAAAAETVAPANAEGDEVELSGTFGTSVALGGGNVKTDVIFPKGVSHSNKIGHHTLLKLWLFLQAVGSFEFEFQDATANSVTVTENKTPGTAPAGFAFLDPSSLSWPQGSKRYSAEDRHHLRPCSQVFIIDYYDNLYTDLIPVSALTGVDISQAKIGKLKKRTNAFVINDNIGEQEFEADENEVTLTVKNGNGEWGIFIPTAAVATPATPATSAPASSSAATSVTATSAAAPAASTTAAAEEIKDETEVEGAFDTAITTPAGNRKTDIIYPAQNAAGVFEVEINATLANAVTVKVNKTPVAPPKGFLFVDPVTYQISTASKTGANDLVKVDYFYTDAVIAAADIKQGVIGKLDPTTNQFITDLAVLNAEFEVEEEEKEWTLTVPDLNGEWAILIPEAAALKAPTILTL</sequence>
<accession>A0A409WID1</accession>
<dbReference type="EMBL" id="NHYD01003423">
    <property type="protein sequence ID" value="PPQ78284.1"/>
    <property type="molecule type" value="Genomic_DNA"/>
</dbReference>
<feature type="chain" id="PRO_5019540144" description="Galactose mutarotase N-terminal barrel domain-containing protein" evidence="1">
    <location>
        <begin position="19"/>
        <end position="438"/>
    </location>
</feature>
<keyword evidence="3" id="KW-1185">Reference proteome</keyword>
<comment type="caution">
    <text evidence="2">The sequence shown here is derived from an EMBL/GenBank/DDBJ whole genome shotgun (WGS) entry which is preliminary data.</text>
</comment>
<evidence type="ECO:0000313" key="3">
    <source>
        <dbReference type="Proteomes" id="UP000283269"/>
    </source>
</evidence>
<dbReference type="OrthoDB" id="3014608at2759"/>
<dbReference type="InParanoid" id="A0A409WID1"/>
<proteinExistence type="predicted"/>
<protein>
    <recommendedName>
        <fullName evidence="4">Galactose mutarotase N-terminal barrel domain-containing protein</fullName>
    </recommendedName>
</protein>
<dbReference type="Proteomes" id="UP000283269">
    <property type="component" value="Unassembled WGS sequence"/>
</dbReference>
<name>A0A409WID1_PSICY</name>
<reference evidence="2 3" key="1">
    <citation type="journal article" date="2018" name="Evol. Lett.">
        <title>Horizontal gene cluster transfer increased hallucinogenic mushroom diversity.</title>
        <authorList>
            <person name="Reynolds H.T."/>
            <person name="Vijayakumar V."/>
            <person name="Gluck-Thaler E."/>
            <person name="Korotkin H.B."/>
            <person name="Matheny P.B."/>
            <person name="Slot J.C."/>
        </authorList>
    </citation>
    <scope>NUCLEOTIDE SEQUENCE [LARGE SCALE GENOMIC DNA]</scope>
    <source>
        <strain evidence="2 3">2631</strain>
    </source>
</reference>
<evidence type="ECO:0000313" key="2">
    <source>
        <dbReference type="EMBL" id="PPQ78284.1"/>
    </source>
</evidence>
<keyword evidence="1" id="KW-0732">Signal</keyword>
<evidence type="ECO:0008006" key="4">
    <source>
        <dbReference type="Google" id="ProtNLM"/>
    </source>
</evidence>
<organism evidence="2 3">
    <name type="scientific">Psilocybe cyanescens</name>
    <dbReference type="NCBI Taxonomy" id="93625"/>
    <lineage>
        <taxon>Eukaryota</taxon>
        <taxon>Fungi</taxon>
        <taxon>Dikarya</taxon>
        <taxon>Basidiomycota</taxon>
        <taxon>Agaricomycotina</taxon>
        <taxon>Agaricomycetes</taxon>
        <taxon>Agaricomycetidae</taxon>
        <taxon>Agaricales</taxon>
        <taxon>Agaricineae</taxon>
        <taxon>Strophariaceae</taxon>
        <taxon>Psilocybe</taxon>
    </lineage>
</organism>